<evidence type="ECO:0000256" key="1">
    <source>
        <dbReference type="SAM" id="MobiDB-lite"/>
    </source>
</evidence>
<comment type="caution">
    <text evidence="3">The sequence shown here is derived from an EMBL/GenBank/DDBJ whole genome shotgun (WGS) entry which is preliminary data.</text>
</comment>
<keyword evidence="2" id="KW-0812">Transmembrane</keyword>
<reference evidence="3" key="2">
    <citation type="submission" date="2021-04" db="EMBL/GenBank/DDBJ databases">
        <authorList>
            <person name="Gilroy R."/>
        </authorList>
    </citation>
    <scope>NUCLEOTIDE SEQUENCE</scope>
    <source>
        <strain evidence="3">1068</strain>
    </source>
</reference>
<dbReference type="Proteomes" id="UP000824056">
    <property type="component" value="Unassembled WGS sequence"/>
</dbReference>
<evidence type="ECO:0000313" key="3">
    <source>
        <dbReference type="EMBL" id="HIZ65557.1"/>
    </source>
</evidence>
<evidence type="ECO:0000256" key="2">
    <source>
        <dbReference type="SAM" id="Phobius"/>
    </source>
</evidence>
<sequence>MQQIQQQISLYHTLFYVCLGLCIFFFLLSLVFFFKFNIRNIFNARTGRSVKKTVQDMEAKNAHTGQLRRPPGRGYTGTLSRTGALGKSAGAGRSGSLNRSGGLDKSGGLTPSKRLARVRKADMEELVQPPSRPTEPLEHTNPVGASMETQVLSPEQLMPTLEQVQQEADQSQGMFRIEKYTILIHTDEVV</sequence>
<feature type="transmembrane region" description="Helical" evidence="2">
    <location>
        <begin position="14"/>
        <end position="34"/>
    </location>
</feature>
<protein>
    <submittedName>
        <fullName evidence="3">Uncharacterized protein</fullName>
    </submittedName>
</protein>
<dbReference type="EMBL" id="DXBG01000162">
    <property type="protein sequence ID" value="HIZ65557.1"/>
    <property type="molecule type" value="Genomic_DNA"/>
</dbReference>
<accession>A0A9D2JT40</accession>
<dbReference type="AlphaFoldDB" id="A0A9D2JT40"/>
<name>A0A9D2JT40_9FIRM</name>
<keyword evidence="2" id="KW-0472">Membrane</keyword>
<keyword evidence="2" id="KW-1133">Transmembrane helix</keyword>
<proteinExistence type="predicted"/>
<organism evidence="3 4">
    <name type="scientific">Candidatus Blautia pullicola</name>
    <dbReference type="NCBI Taxonomy" id="2838498"/>
    <lineage>
        <taxon>Bacteria</taxon>
        <taxon>Bacillati</taxon>
        <taxon>Bacillota</taxon>
        <taxon>Clostridia</taxon>
        <taxon>Lachnospirales</taxon>
        <taxon>Lachnospiraceae</taxon>
        <taxon>Blautia</taxon>
    </lineage>
</organism>
<feature type="compositionally biased region" description="Low complexity" evidence="1">
    <location>
        <begin position="88"/>
        <end position="103"/>
    </location>
</feature>
<gene>
    <name evidence="3" type="ORF">H9809_06640</name>
</gene>
<feature type="region of interest" description="Disordered" evidence="1">
    <location>
        <begin position="58"/>
        <end position="143"/>
    </location>
</feature>
<evidence type="ECO:0000313" key="4">
    <source>
        <dbReference type="Proteomes" id="UP000824056"/>
    </source>
</evidence>
<reference evidence="3" key="1">
    <citation type="journal article" date="2021" name="PeerJ">
        <title>Extensive microbial diversity within the chicken gut microbiome revealed by metagenomics and culture.</title>
        <authorList>
            <person name="Gilroy R."/>
            <person name="Ravi A."/>
            <person name="Getino M."/>
            <person name="Pursley I."/>
            <person name="Horton D.L."/>
            <person name="Alikhan N.F."/>
            <person name="Baker D."/>
            <person name="Gharbi K."/>
            <person name="Hall N."/>
            <person name="Watson M."/>
            <person name="Adriaenssens E.M."/>
            <person name="Foster-Nyarko E."/>
            <person name="Jarju S."/>
            <person name="Secka A."/>
            <person name="Antonio M."/>
            <person name="Oren A."/>
            <person name="Chaudhuri R.R."/>
            <person name="La Ragione R."/>
            <person name="Hildebrand F."/>
            <person name="Pallen M.J."/>
        </authorList>
    </citation>
    <scope>NUCLEOTIDE SEQUENCE</scope>
    <source>
        <strain evidence="3">1068</strain>
    </source>
</reference>